<organism evidence="1">
    <name type="scientific">marine sediment metagenome</name>
    <dbReference type="NCBI Taxonomy" id="412755"/>
    <lineage>
        <taxon>unclassified sequences</taxon>
        <taxon>metagenomes</taxon>
        <taxon>ecological metagenomes</taxon>
    </lineage>
</organism>
<accession>A0A0F9I8Q1</accession>
<dbReference type="EMBL" id="LAZR01020072">
    <property type="protein sequence ID" value="KKL90205.1"/>
    <property type="molecule type" value="Genomic_DNA"/>
</dbReference>
<dbReference type="AlphaFoldDB" id="A0A0F9I8Q1"/>
<protein>
    <submittedName>
        <fullName evidence="1">Uncharacterized protein</fullName>
    </submittedName>
</protein>
<gene>
    <name evidence="1" type="ORF">LCGC14_1907010</name>
</gene>
<proteinExistence type="predicted"/>
<comment type="caution">
    <text evidence="1">The sequence shown here is derived from an EMBL/GenBank/DDBJ whole genome shotgun (WGS) entry which is preliminary data.</text>
</comment>
<dbReference type="PROSITE" id="PS51257">
    <property type="entry name" value="PROKAR_LIPOPROTEIN"/>
    <property type="match status" value="1"/>
</dbReference>
<evidence type="ECO:0000313" key="1">
    <source>
        <dbReference type="EMBL" id="KKL90205.1"/>
    </source>
</evidence>
<reference evidence="1" key="1">
    <citation type="journal article" date="2015" name="Nature">
        <title>Complex archaea that bridge the gap between prokaryotes and eukaryotes.</title>
        <authorList>
            <person name="Spang A."/>
            <person name="Saw J.H."/>
            <person name="Jorgensen S.L."/>
            <person name="Zaremba-Niedzwiedzka K."/>
            <person name="Martijn J."/>
            <person name="Lind A.E."/>
            <person name="van Eijk R."/>
            <person name="Schleper C."/>
            <person name="Guy L."/>
            <person name="Ettema T.J."/>
        </authorList>
    </citation>
    <scope>NUCLEOTIDE SEQUENCE</scope>
</reference>
<name>A0A0F9I8Q1_9ZZZZ</name>
<feature type="non-terminal residue" evidence="1">
    <location>
        <position position="95"/>
    </location>
</feature>
<sequence>MKKVIFILIFGVIVLFIFSCDNLGTAPKINSVVILDAPGNITDTASIGDTLYIYISAEDEDMDIELINTKSYLDDVLMYDTDYITPSVDVVRPLY</sequence>